<protein>
    <submittedName>
        <fullName evidence="3">Uncharacterized protein</fullName>
    </submittedName>
</protein>
<dbReference type="PANTHER" id="PTHR12736:SF7">
    <property type="entry name" value="LANC-LIKE PROTEIN 3"/>
    <property type="match status" value="1"/>
</dbReference>
<evidence type="ECO:0000313" key="4">
    <source>
        <dbReference type="Proteomes" id="UP001295684"/>
    </source>
</evidence>
<comment type="caution">
    <text evidence="3">The sequence shown here is derived from an EMBL/GenBank/DDBJ whole genome shotgun (WGS) entry which is preliminary data.</text>
</comment>
<dbReference type="Gene3D" id="1.50.10.10">
    <property type="match status" value="1"/>
</dbReference>
<proteinExistence type="inferred from homology"/>
<evidence type="ECO:0000256" key="2">
    <source>
        <dbReference type="PIRSR" id="PIRSR607822-1"/>
    </source>
</evidence>
<dbReference type="SUPFAM" id="SSF158745">
    <property type="entry name" value="LanC-like"/>
    <property type="match status" value="1"/>
</dbReference>
<reference evidence="3" key="1">
    <citation type="submission" date="2023-07" db="EMBL/GenBank/DDBJ databases">
        <authorList>
            <consortium name="AG Swart"/>
            <person name="Singh M."/>
            <person name="Singh A."/>
            <person name="Seah K."/>
            <person name="Emmerich C."/>
        </authorList>
    </citation>
    <scope>NUCLEOTIDE SEQUENCE</scope>
    <source>
        <strain evidence="3">DP1</strain>
    </source>
</reference>
<gene>
    <name evidence="3" type="ORF">ECRASSUSDP1_LOCUS10120</name>
</gene>
<dbReference type="GO" id="GO:0005886">
    <property type="term" value="C:plasma membrane"/>
    <property type="evidence" value="ECO:0007669"/>
    <property type="project" value="TreeGrafter"/>
</dbReference>
<dbReference type="PRINTS" id="PR01951">
    <property type="entry name" value="LANCEUKARYTE"/>
</dbReference>
<name>A0AAD1UPC7_EUPCR</name>
<dbReference type="PRINTS" id="PR01950">
    <property type="entry name" value="LANCSUPER"/>
</dbReference>
<evidence type="ECO:0000313" key="3">
    <source>
        <dbReference type="EMBL" id="CAI2368824.1"/>
    </source>
</evidence>
<sequence length="432" mass="48809">MENFYEEFDEDEKYDFEQDYEDFSNQIAINMKDIRMKYPAERSTKLYSNGKKKLDPAIYTGTGGNLVLYYKLLQYGEYSTKERLATDFLSALEINCKIINSASLKGRKCTSPSFFQGSAGIYTMACLFYHNYSEDEDASENFQKYFDLLIQAKKLCFGSKAEDEILYGNAGYLYCLLTLYKLDLTKLMKDTLLSSIEEVALELFKIGSEKGESESVLLYSFPREEGKPYLGGAHGLIGILYMLLEASKVSSKLSDSEDFMETIQRSCNFLVDIQLESGNFPNKVGDTSGKLLHFCHGAPGAIPLLILASEIYTDEGYLKSAEKAGEIIWERGLLLKGFGVCHGISGNAYVLHSLYRATGDLKWRYRAQKFAKSTCDDDVKTVVYNYETPSRLEVGLPDSPYSLMEGISGNTVMLIDMVQEEERDPKFPGYEI</sequence>
<keyword evidence="2" id="KW-0862">Zinc</keyword>
<comment type="similarity">
    <text evidence="1">Belongs to the LanC-like protein family.</text>
</comment>
<dbReference type="SMART" id="SM01260">
    <property type="entry name" value="LANC_like"/>
    <property type="match status" value="1"/>
</dbReference>
<dbReference type="AlphaFoldDB" id="A0AAD1UPC7"/>
<dbReference type="EMBL" id="CAMPGE010009966">
    <property type="protein sequence ID" value="CAI2368824.1"/>
    <property type="molecule type" value="Genomic_DNA"/>
</dbReference>
<organism evidence="3 4">
    <name type="scientific">Euplotes crassus</name>
    <dbReference type="NCBI Taxonomy" id="5936"/>
    <lineage>
        <taxon>Eukaryota</taxon>
        <taxon>Sar</taxon>
        <taxon>Alveolata</taxon>
        <taxon>Ciliophora</taxon>
        <taxon>Intramacronucleata</taxon>
        <taxon>Spirotrichea</taxon>
        <taxon>Hypotrichia</taxon>
        <taxon>Euplotida</taxon>
        <taxon>Euplotidae</taxon>
        <taxon>Moneuplotes</taxon>
    </lineage>
</organism>
<keyword evidence="2" id="KW-0479">Metal-binding</keyword>
<dbReference type="InterPro" id="IPR020464">
    <property type="entry name" value="LanC-like_prot_euk"/>
</dbReference>
<feature type="binding site" evidence="2">
    <location>
        <position position="295"/>
    </location>
    <ligand>
        <name>Zn(2+)</name>
        <dbReference type="ChEBI" id="CHEBI:29105"/>
    </ligand>
</feature>
<dbReference type="PANTHER" id="PTHR12736">
    <property type="entry name" value="LANC-LIKE PROTEIN"/>
    <property type="match status" value="1"/>
</dbReference>
<evidence type="ECO:0000256" key="1">
    <source>
        <dbReference type="ARBA" id="ARBA00007179"/>
    </source>
</evidence>
<dbReference type="Pfam" id="PF05147">
    <property type="entry name" value="LANC_like"/>
    <property type="match status" value="1"/>
</dbReference>
<dbReference type="CDD" id="cd04794">
    <property type="entry name" value="euk_LANCL"/>
    <property type="match status" value="1"/>
</dbReference>
<dbReference type="GO" id="GO:0031179">
    <property type="term" value="P:peptide modification"/>
    <property type="evidence" value="ECO:0007669"/>
    <property type="project" value="InterPro"/>
</dbReference>
<dbReference type="GO" id="GO:0046872">
    <property type="term" value="F:metal ion binding"/>
    <property type="evidence" value="ECO:0007669"/>
    <property type="project" value="UniProtKB-KW"/>
</dbReference>
<feature type="binding site" evidence="2">
    <location>
        <position position="342"/>
    </location>
    <ligand>
        <name>Zn(2+)</name>
        <dbReference type="ChEBI" id="CHEBI:29105"/>
    </ligand>
</feature>
<feature type="binding site" evidence="2">
    <location>
        <position position="341"/>
    </location>
    <ligand>
        <name>Zn(2+)</name>
        <dbReference type="ChEBI" id="CHEBI:29105"/>
    </ligand>
</feature>
<dbReference type="GO" id="GO:0005975">
    <property type="term" value="P:carbohydrate metabolic process"/>
    <property type="evidence" value="ECO:0007669"/>
    <property type="project" value="InterPro"/>
</dbReference>
<dbReference type="InterPro" id="IPR012341">
    <property type="entry name" value="6hp_glycosidase-like_sf"/>
</dbReference>
<accession>A0AAD1UPC7</accession>
<dbReference type="Proteomes" id="UP001295684">
    <property type="component" value="Unassembled WGS sequence"/>
</dbReference>
<keyword evidence="4" id="KW-1185">Reference proteome</keyword>
<dbReference type="InterPro" id="IPR007822">
    <property type="entry name" value="LANC-like"/>
</dbReference>